<keyword evidence="2" id="KW-0547">Nucleotide-binding</keyword>
<dbReference type="PROSITE" id="PS50893">
    <property type="entry name" value="ABC_TRANSPORTER_2"/>
    <property type="match status" value="1"/>
</dbReference>
<reference evidence="5" key="1">
    <citation type="submission" date="2017-02" db="EMBL/GenBank/DDBJ databases">
        <authorList>
            <person name="Regsiter A."/>
            <person name="William W."/>
        </authorList>
    </citation>
    <scope>NUCLEOTIDE SEQUENCE</scope>
    <source>
        <strain evidence="5">Bib</strain>
    </source>
</reference>
<dbReference type="EMBL" id="FWDM01000033">
    <property type="protein sequence ID" value="SLM15133.1"/>
    <property type="molecule type" value="Genomic_DNA"/>
</dbReference>
<evidence type="ECO:0000256" key="3">
    <source>
        <dbReference type="ARBA" id="ARBA00022840"/>
    </source>
</evidence>
<gene>
    <name evidence="5" type="ORF">SPIROBIBN47_390023</name>
</gene>
<name>A0A3P3XL07_9SPIR</name>
<accession>A0A3P3XL07</accession>
<proteinExistence type="predicted"/>
<evidence type="ECO:0000256" key="2">
    <source>
        <dbReference type="ARBA" id="ARBA00022741"/>
    </source>
</evidence>
<dbReference type="Gene3D" id="3.40.50.300">
    <property type="entry name" value="P-loop containing nucleotide triphosphate hydrolases"/>
    <property type="match status" value="1"/>
</dbReference>
<keyword evidence="1" id="KW-0813">Transport</keyword>
<evidence type="ECO:0000256" key="1">
    <source>
        <dbReference type="ARBA" id="ARBA00022448"/>
    </source>
</evidence>
<dbReference type="GO" id="GO:0005524">
    <property type="term" value="F:ATP binding"/>
    <property type="evidence" value="ECO:0007669"/>
    <property type="project" value="UniProtKB-KW"/>
</dbReference>
<dbReference type="InterPro" id="IPR051120">
    <property type="entry name" value="ABC_AA/LPS_Transport"/>
</dbReference>
<dbReference type="PANTHER" id="PTHR45772">
    <property type="entry name" value="CONSERVED COMPONENT OF ABC TRANSPORTER FOR NATURAL AMINO ACIDS-RELATED"/>
    <property type="match status" value="1"/>
</dbReference>
<dbReference type="Pfam" id="PF00005">
    <property type="entry name" value="ABC_tran"/>
    <property type="match status" value="1"/>
</dbReference>
<dbReference type="SMART" id="SM00382">
    <property type="entry name" value="AAA"/>
    <property type="match status" value="1"/>
</dbReference>
<dbReference type="CDD" id="cd03219">
    <property type="entry name" value="ABC_Mj1267_LivG_branched"/>
    <property type="match status" value="1"/>
</dbReference>
<dbReference type="InterPro" id="IPR027417">
    <property type="entry name" value="P-loop_NTPase"/>
</dbReference>
<dbReference type="Pfam" id="PF12399">
    <property type="entry name" value="BCA_ABC_TP_C"/>
    <property type="match status" value="1"/>
</dbReference>
<sequence length="240" mass="26612">MIKLRTTNLTKRFMGLVAVNNVSFSMEEGEILGIIGPNGAGKTTFINLISGIIMPSEGRIEYKGQDITWMPAHERARIGIARTYQLIHPLENLTLIENVMVGSIFARGHSLKEGRRRAENLCHELGLTDLERDTSRLTILEVKKMEIARALANEPEVLFLDEVMAGLNSDETKELIAMVQKIAREKNLAVGVVEHVMGVIRELTHRVIVLEAGELIAEGKYEEVSRNPRVIEAYLGGGAA</sequence>
<evidence type="ECO:0000259" key="4">
    <source>
        <dbReference type="PROSITE" id="PS50893"/>
    </source>
</evidence>
<dbReference type="InterPro" id="IPR003593">
    <property type="entry name" value="AAA+_ATPase"/>
</dbReference>
<dbReference type="InterPro" id="IPR003439">
    <property type="entry name" value="ABC_transporter-like_ATP-bd"/>
</dbReference>
<dbReference type="AlphaFoldDB" id="A0A3P3XL07"/>
<evidence type="ECO:0000313" key="5">
    <source>
        <dbReference type="EMBL" id="SLM15133.1"/>
    </source>
</evidence>
<dbReference type="GO" id="GO:0005886">
    <property type="term" value="C:plasma membrane"/>
    <property type="evidence" value="ECO:0007669"/>
    <property type="project" value="TreeGrafter"/>
</dbReference>
<organism evidence="5">
    <name type="scientific">uncultured spirochete</name>
    <dbReference type="NCBI Taxonomy" id="156406"/>
    <lineage>
        <taxon>Bacteria</taxon>
        <taxon>Pseudomonadati</taxon>
        <taxon>Spirochaetota</taxon>
        <taxon>Spirochaetia</taxon>
        <taxon>Spirochaetales</taxon>
        <taxon>environmental samples</taxon>
    </lineage>
</organism>
<protein>
    <submittedName>
        <fullName evidence="5">Branched-chain amino acid transport ATP-binding protein LivG</fullName>
    </submittedName>
</protein>
<dbReference type="InterPro" id="IPR032823">
    <property type="entry name" value="BCA_ABC_TP_C"/>
</dbReference>
<feature type="domain" description="ABC transporter" evidence="4">
    <location>
        <begin position="4"/>
        <end position="237"/>
    </location>
</feature>
<keyword evidence="3 5" id="KW-0067">ATP-binding</keyword>
<dbReference type="SUPFAM" id="SSF52540">
    <property type="entry name" value="P-loop containing nucleoside triphosphate hydrolases"/>
    <property type="match status" value="1"/>
</dbReference>
<dbReference type="GO" id="GO:0016887">
    <property type="term" value="F:ATP hydrolysis activity"/>
    <property type="evidence" value="ECO:0007669"/>
    <property type="project" value="InterPro"/>
</dbReference>